<evidence type="ECO:0000313" key="2">
    <source>
        <dbReference type="Proteomes" id="UP000614216"/>
    </source>
</evidence>
<accession>A0A937FV90</accession>
<dbReference type="RefSeq" id="WP_202854631.1">
    <property type="nucleotide sequence ID" value="NZ_JAEUGD010000004.1"/>
</dbReference>
<evidence type="ECO:0000313" key="1">
    <source>
        <dbReference type="EMBL" id="MBL6445088.1"/>
    </source>
</evidence>
<sequence>MENHFDLSDAEFTDQFASCKLDPGTFSHEAHLRLAWILIDRHGIEIAIEKIQKQLQNFVDHIGARDKYNKTLTVAATKAVYHFMLKSRSSKFKSFIEEFPQLKSNFRGLMEAHYAIDIYNIPEAKTQYLEPDLLPFD</sequence>
<proteinExistence type="predicted"/>
<dbReference type="Proteomes" id="UP000614216">
    <property type="component" value="Unassembled WGS sequence"/>
</dbReference>
<keyword evidence="2" id="KW-1185">Reference proteome</keyword>
<gene>
    <name evidence="1" type="ORF">JMN32_02135</name>
</gene>
<comment type="caution">
    <text evidence="1">The sequence shown here is derived from an EMBL/GenBank/DDBJ whole genome shotgun (WGS) entry which is preliminary data.</text>
</comment>
<name>A0A937FV90_9BACT</name>
<dbReference type="AlphaFoldDB" id="A0A937FV90"/>
<protein>
    <submittedName>
        <fullName evidence="1">Uncharacterized protein</fullName>
    </submittedName>
</protein>
<dbReference type="EMBL" id="JAEUGD010000004">
    <property type="protein sequence ID" value="MBL6445088.1"/>
    <property type="molecule type" value="Genomic_DNA"/>
</dbReference>
<organism evidence="1 2">
    <name type="scientific">Fulvivirga marina</name>
    <dbReference type="NCBI Taxonomy" id="2494733"/>
    <lineage>
        <taxon>Bacteria</taxon>
        <taxon>Pseudomonadati</taxon>
        <taxon>Bacteroidota</taxon>
        <taxon>Cytophagia</taxon>
        <taxon>Cytophagales</taxon>
        <taxon>Fulvivirgaceae</taxon>
        <taxon>Fulvivirga</taxon>
    </lineage>
</organism>
<reference evidence="1" key="1">
    <citation type="submission" date="2021-01" db="EMBL/GenBank/DDBJ databases">
        <title>Fulvivirga kasyanovii gen. nov., sp nov., a novel member of the phylum Bacteroidetes isolated from seawater in a mussel farm.</title>
        <authorList>
            <person name="Zhao L.-H."/>
            <person name="Wang Z.-J."/>
        </authorList>
    </citation>
    <scope>NUCLEOTIDE SEQUENCE</scope>
    <source>
        <strain evidence="1">29W222</strain>
    </source>
</reference>